<dbReference type="GO" id="GO:0052755">
    <property type="term" value="F:coenzyme F420H2:quinone oxidoreductase activity"/>
    <property type="evidence" value="ECO:0007669"/>
    <property type="project" value="RHEA"/>
</dbReference>
<dbReference type="EMBL" id="CP022521">
    <property type="protein sequence ID" value="ASO20179.1"/>
    <property type="molecule type" value="Genomic_DNA"/>
</dbReference>
<proteinExistence type="inferred from homology"/>
<dbReference type="Pfam" id="PF04075">
    <property type="entry name" value="F420H2_quin_red"/>
    <property type="match status" value="1"/>
</dbReference>
<organism evidence="3 4">
    <name type="scientific">Actinoalloteichus hoggarensis</name>
    <dbReference type="NCBI Taxonomy" id="1470176"/>
    <lineage>
        <taxon>Bacteria</taxon>
        <taxon>Bacillati</taxon>
        <taxon>Actinomycetota</taxon>
        <taxon>Actinomycetes</taxon>
        <taxon>Pseudonocardiales</taxon>
        <taxon>Pseudonocardiaceae</taxon>
        <taxon>Actinoalloteichus</taxon>
    </lineage>
</organism>
<comment type="catalytic activity">
    <reaction evidence="2">
        <text>oxidized coenzyme F420-(gamma-L-Glu)(n) + a quinol + H(+) = reduced coenzyme F420-(gamma-L-Glu)(n) + a quinone</text>
        <dbReference type="Rhea" id="RHEA:39663"/>
        <dbReference type="Rhea" id="RHEA-COMP:12939"/>
        <dbReference type="Rhea" id="RHEA-COMP:14378"/>
        <dbReference type="ChEBI" id="CHEBI:15378"/>
        <dbReference type="ChEBI" id="CHEBI:24646"/>
        <dbReference type="ChEBI" id="CHEBI:132124"/>
        <dbReference type="ChEBI" id="CHEBI:133980"/>
        <dbReference type="ChEBI" id="CHEBI:139511"/>
    </reaction>
</comment>
<keyword evidence="3" id="KW-0560">Oxidoreductase</keyword>
<sequence length="141" mass="15048">MSSFNEDVIAEFRANEGRVGGPFDGVPLLLLTTTGRRSGLPRTLPLGTITDGDSFVIAASDSGADKPPLWLANLEADPRATIEVGTRTMSVRARIEASGPERDRLYAALVKAMPPFADYEAKTTRLISVVVLTETADAENA</sequence>
<accession>A0A221W3A0</accession>
<reference evidence="3 4" key="1">
    <citation type="submission" date="2017-07" db="EMBL/GenBank/DDBJ databases">
        <title>Complete genome sequence of Actinoalloteichus hoggarensis DSM 45943, type strain of Actinoalloteichus hoggarensis.</title>
        <authorList>
            <person name="Ruckert C."/>
            <person name="Nouioui I."/>
            <person name="Willmese J."/>
            <person name="van Wezel G."/>
            <person name="Klenk H.-P."/>
            <person name="Kalinowski J."/>
            <person name="Zotchev S.B."/>
        </authorList>
    </citation>
    <scope>NUCLEOTIDE SEQUENCE [LARGE SCALE GENOMIC DNA]</scope>
    <source>
        <strain evidence="3 4">DSM 45943</strain>
    </source>
</reference>
<dbReference type="RefSeq" id="WP_093941551.1">
    <property type="nucleotide sequence ID" value="NZ_CP022521.1"/>
</dbReference>
<dbReference type="SUPFAM" id="SSF50475">
    <property type="entry name" value="FMN-binding split barrel"/>
    <property type="match status" value="1"/>
</dbReference>
<dbReference type="Proteomes" id="UP000204221">
    <property type="component" value="Chromosome"/>
</dbReference>
<protein>
    <submittedName>
        <fullName evidence="3">Deazaflavin-dependent nitroreductase</fullName>
        <ecNumber evidence="3">1.-.-.-</ecNumber>
    </submittedName>
</protein>
<comment type="similarity">
    <text evidence="1">Belongs to the F420H(2)-dependent quinone reductase family.</text>
</comment>
<gene>
    <name evidence="3" type="primary">ddn2</name>
    <name evidence="3" type="ORF">AHOG_12680</name>
</gene>
<dbReference type="PANTHER" id="PTHR39428">
    <property type="entry name" value="F420H(2)-DEPENDENT QUINONE REDUCTASE RV1261C"/>
    <property type="match status" value="1"/>
</dbReference>
<dbReference type="GO" id="GO:0070967">
    <property type="term" value="F:coenzyme F420 binding"/>
    <property type="evidence" value="ECO:0007669"/>
    <property type="project" value="TreeGrafter"/>
</dbReference>
<dbReference type="KEGG" id="ahg:AHOG_12680"/>
<evidence type="ECO:0000256" key="2">
    <source>
        <dbReference type="ARBA" id="ARBA00049106"/>
    </source>
</evidence>
<evidence type="ECO:0000256" key="1">
    <source>
        <dbReference type="ARBA" id="ARBA00008710"/>
    </source>
</evidence>
<dbReference type="OrthoDB" id="8225825at2"/>
<evidence type="ECO:0000313" key="4">
    <source>
        <dbReference type="Proteomes" id="UP000204221"/>
    </source>
</evidence>
<dbReference type="NCBIfam" id="TIGR00026">
    <property type="entry name" value="hi_GC_TIGR00026"/>
    <property type="match status" value="1"/>
</dbReference>
<dbReference type="InterPro" id="IPR004378">
    <property type="entry name" value="F420H2_quin_Rdtase"/>
</dbReference>
<name>A0A221W3A0_9PSEU</name>
<dbReference type="GO" id="GO:0005886">
    <property type="term" value="C:plasma membrane"/>
    <property type="evidence" value="ECO:0007669"/>
    <property type="project" value="TreeGrafter"/>
</dbReference>
<dbReference type="Gene3D" id="2.30.110.10">
    <property type="entry name" value="Electron Transport, Fmn-binding Protein, Chain A"/>
    <property type="match status" value="1"/>
</dbReference>
<dbReference type="EC" id="1.-.-.-" evidence="3"/>
<dbReference type="AlphaFoldDB" id="A0A221W3A0"/>
<dbReference type="InterPro" id="IPR012349">
    <property type="entry name" value="Split_barrel_FMN-bd"/>
</dbReference>
<evidence type="ECO:0000313" key="3">
    <source>
        <dbReference type="EMBL" id="ASO20179.1"/>
    </source>
</evidence>
<dbReference type="PANTHER" id="PTHR39428:SF1">
    <property type="entry name" value="F420H(2)-DEPENDENT QUINONE REDUCTASE RV1261C"/>
    <property type="match status" value="1"/>
</dbReference>
<keyword evidence="4" id="KW-1185">Reference proteome</keyword>